<gene>
    <name evidence="1" type="ORF">HPB47_022332</name>
</gene>
<evidence type="ECO:0000313" key="1">
    <source>
        <dbReference type="EMBL" id="KAG0430833.1"/>
    </source>
</evidence>
<evidence type="ECO:0000313" key="2">
    <source>
        <dbReference type="Proteomes" id="UP000805193"/>
    </source>
</evidence>
<dbReference type="Proteomes" id="UP000805193">
    <property type="component" value="Unassembled WGS sequence"/>
</dbReference>
<accession>A0AC60QAD4</accession>
<comment type="caution">
    <text evidence="1">The sequence shown here is derived from an EMBL/GenBank/DDBJ whole genome shotgun (WGS) entry which is preliminary data.</text>
</comment>
<protein>
    <submittedName>
        <fullName evidence="1">Uncharacterized protein</fullName>
    </submittedName>
</protein>
<organism evidence="1 2">
    <name type="scientific">Ixodes persulcatus</name>
    <name type="common">Taiga tick</name>
    <dbReference type="NCBI Taxonomy" id="34615"/>
    <lineage>
        <taxon>Eukaryota</taxon>
        <taxon>Metazoa</taxon>
        <taxon>Ecdysozoa</taxon>
        <taxon>Arthropoda</taxon>
        <taxon>Chelicerata</taxon>
        <taxon>Arachnida</taxon>
        <taxon>Acari</taxon>
        <taxon>Parasitiformes</taxon>
        <taxon>Ixodida</taxon>
        <taxon>Ixodoidea</taxon>
        <taxon>Ixodidae</taxon>
        <taxon>Ixodinae</taxon>
        <taxon>Ixodes</taxon>
    </lineage>
</organism>
<keyword evidence="2" id="KW-1185">Reference proteome</keyword>
<sequence length="67" mass="7715">MKRPGVLMERCNVVFHSNVVRTERPECGAGKCGSSPRQTFRARHSAQPKKRGQERQPRLDRFRPAPK</sequence>
<reference evidence="1 2" key="1">
    <citation type="journal article" date="2020" name="Cell">
        <title>Large-Scale Comparative Analyses of Tick Genomes Elucidate Their Genetic Diversity and Vector Capacities.</title>
        <authorList>
            <consortium name="Tick Genome and Microbiome Consortium (TIGMIC)"/>
            <person name="Jia N."/>
            <person name="Wang J."/>
            <person name="Shi W."/>
            <person name="Du L."/>
            <person name="Sun Y."/>
            <person name="Zhan W."/>
            <person name="Jiang J.F."/>
            <person name="Wang Q."/>
            <person name="Zhang B."/>
            <person name="Ji P."/>
            <person name="Bell-Sakyi L."/>
            <person name="Cui X.M."/>
            <person name="Yuan T.T."/>
            <person name="Jiang B.G."/>
            <person name="Yang W.F."/>
            <person name="Lam T.T."/>
            <person name="Chang Q.C."/>
            <person name="Ding S.J."/>
            <person name="Wang X.J."/>
            <person name="Zhu J.G."/>
            <person name="Ruan X.D."/>
            <person name="Zhao L."/>
            <person name="Wei J.T."/>
            <person name="Ye R.Z."/>
            <person name="Que T.C."/>
            <person name="Du C.H."/>
            <person name="Zhou Y.H."/>
            <person name="Cheng J.X."/>
            <person name="Dai P.F."/>
            <person name="Guo W.B."/>
            <person name="Han X.H."/>
            <person name="Huang E.J."/>
            <person name="Li L.F."/>
            <person name="Wei W."/>
            <person name="Gao Y.C."/>
            <person name="Liu J.Z."/>
            <person name="Shao H.Z."/>
            <person name="Wang X."/>
            <person name="Wang C.C."/>
            <person name="Yang T.C."/>
            <person name="Huo Q.B."/>
            <person name="Li W."/>
            <person name="Chen H.Y."/>
            <person name="Chen S.E."/>
            <person name="Zhou L.G."/>
            <person name="Ni X.B."/>
            <person name="Tian J.H."/>
            <person name="Sheng Y."/>
            <person name="Liu T."/>
            <person name="Pan Y.S."/>
            <person name="Xia L.Y."/>
            <person name="Li J."/>
            <person name="Zhao F."/>
            <person name="Cao W.C."/>
        </authorList>
    </citation>
    <scope>NUCLEOTIDE SEQUENCE [LARGE SCALE GENOMIC DNA]</scope>
    <source>
        <strain evidence="1">Iper-2018</strain>
    </source>
</reference>
<dbReference type="EMBL" id="JABSTQ010009284">
    <property type="protein sequence ID" value="KAG0430833.1"/>
    <property type="molecule type" value="Genomic_DNA"/>
</dbReference>
<proteinExistence type="predicted"/>
<name>A0AC60QAD4_IXOPE</name>